<protein>
    <submittedName>
        <fullName evidence="5">TonB-dependent receptor</fullName>
    </submittedName>
</protein>
<dbReference type="InterPro" id="IPR008969">
    <property type="entry name" value="CarboxyPept-like_regulatory"/>
</dbReference>
<accession>A0A2W5AVK6</accession>
<evidence type="ECO:0000256" key="1">
    <source>
        <dbReference type="ARBA" id="ARBA00004442"/>
    </source>
</evidence>
<reference evidence="5 6" key="1">
    <citation type="submission" date="2017-08" db="EMBL/GenBank/DDBJ databases">
        <title>Infants hospitalized years apart are colonized by the same room-sourced microbial strains.</title>
        <authorList>
            <person name="Brooks B."/>
            <person name="Olm M.R."/>
            <person name="Firek B.A."/>
            <person name="Baker R."/>
            <person name="Thomas B.C."/>
            <person name="Morowitz M.J."/>
            <person name="Banfield J.F."/>
        </authorList>
    </citation>
    <scope>NUCLEOTIDE SEQUENCE [LARGE SCALE GENOMIC DNA]</scope>
    <source>
        <strain evidence="5">S2_018_000_R3_119</strain>
    </source>
</reference>
<feature type="domain" description="TonB-dependent transporter Oar-like beta-barrel" evidence="4">
    <location>
        <begin position="639"/>
        <end position="936"/>
    </location>
</feature>
<name>A0A2W5AVK6_9SPHN</name>
<gene>
    <name evidence="5" type="ORF">DI640_13465</name>
</gene>
<dbReference type="Gene3D" id="2.40.170.20">
    <property type="entry name" value="TonB-dependent receptor, beta-barrel domain"/>
    <property type="match status" value="1"/>
</dbReference>
<proteinExistence type="predicted"/>
<evidence type="ECO:0000313" key="6">
    <source>
        <dbReference type="Proteomes" id="UP000249555"/>
    </source>
</evidence>
<dbReference type="SUPFAM" id="SSF49464">
    <property type="entry name" value="Carboxypeptidase regulatory domain-like"/>
    <property type="match status" value="1"/>
</dbReference>
<evidence type="ECO:0000313" key="5">
    <source>
        <dbReference type="EMBL" id="PZO72128.1"/>
    </source>
</evidence>
<comment type="subcellular location">
    <subcellularLocation>
        <location evidence="1">Cell outer membrane</location>
    </subcellularLocation>
</comment>
<feature type="domain" description="TonB-dependent transporter Oar-like beta-barrel" evidence="4">
    <location>
        <begin position="270"/>
        <end position="629"/>
    </location>
</feature>
<keyword evidence="3" id="KW-0998">Cell outer membrane</keyword>
<dbReference type="Pfam" id="PF25183">
    <property type="entry name" value="OMP_b-brl_4"/>
    <property type="match status" value="2"/>
</dbReference>
<evidence type="ECO:0000256" key="2">
    <source>
        <dbReference type="ARBA" id="ARBA00023136"/>
    </source>
</evidence>
<dbReference type="Pfam" id="PF13620">
    <property type="entry name" value="CarboxypepD_reg"/>
    <property type="match status" value="1"/>
</dbReference>
<dbReference type="AlphaFoldDB" id="A0A2W5AVK6"/>
<comment type="caution">
    <text evidence="5">The sequence shown here is derived from an EMBL/GenBank/DDBJ whole genome shotgun (WGS) entry which is preliminary data.</text>
</comment>
<dbReference type="GO" id="GO:0009279">
    <property type="term" value="C:cell outer membrane"/>
    <property type="evidence" value="ECO:0007669"/>
    <property type="project" value="UniProtKB-SubCell"/>
</dbReference>
<dbReference type="InterPro" id="IPR036942">
    <property type="entry name" value="Beta-barrel_TonB_sf"/>
</dbReference>
<dbReference type="SUPFAM" id="SSF56935">
    <property type="entry name" value="Porins"/>
    <property type="match status" value="1"/>
</dbReference>
<keyword evidence="2" id="KW-0472">Membrane</keyword>
<keyword evidence="5" id="KW-0675">Receptor</keyword>
<dbReference type="InterPro" id="IPR057601">
    <property type="entry name" value="Oar-like_b-barrel"/>
</dbReference>
<evidence type="ECO:0000259" key="4">
    <source>
        <dbReference type="Pfam" id="PF25183"/>
    </source>
</evidence>
<dbReference type="Gene3D" id="2.60.40.1120">
    <property type="entry name" value="Carboxypeptidase-like, regulatory domain"/>
    <property type="match status" value="1"/>
</dbReference>
<sequence length="1103" mass="117514">MRVAKRPHGGSQGNANVVRTSNFMRKALSGSSALQALALMGAGVGLAATVVPASAQDYSQVSATGRVRGTNGEPIAGASVAVTSNDQGFTRTVTTNSDGTYRVTALPQGNYTFTISAAGFDTFTDNAVVLSQGSAANQFTLAATGATASDEIVVTAGRIRTVDFDRNTTGTVLNVADTAARVPVARDITSVILLTPGAVSGDNRFGSLPAINGASVSENVYYVNGLNITQFRNGLGAVPIPFDFYQTVETKTGGISAEFGRFTGGMFNATTKSGSNEFHGGVTFNWAPDDLRSDTRNTYAADNDASFSDRKEFIAQLSGPIIKDHLFFYGLYNSRSVTNKSGATGTVSATGTGINGCATNPTFCGTSEDLASFNQAIVGTSYLIDRNSSPFYGGKIDAVIVDGQRLEATYFNTSATTVRDIFGTSTYSLASGQRYNLNTNEAGGYVSSTVLRSGGENYVGRYTGTFTDWLTLSAAYGVNKNRETTESSTPELASVNDLRNGGNASIGNVTGNNNVAFDKRTFYRADADLNFRLLGSHHIRFGYDREDLNLRNFITANGGFQYELNTAAGTAATIDPVVGLPGGTQYVKARTFVSGGEFDSRNVAFYAQDSWQLFGDRLQLNLGIRNDKFENKNAAGVTFYKAKDQWSPRLGFSADPMGDGLTKVYGSFSRYYLPVAANTNVRLAGSELDYDTYYRLSGLGPNNIPVLGGAITGGSGLEPCPGGTPAGTACVVRNDGSVPDTASVVASNLKPQSLDEIVLGFERRVGSRIKFGAYYTQTDLNDSLEDAALDQAIIPYCVSQGKTAASCRAIWNGVHQYALINPGRDVSVTLSDPLPGETALRTVTLSGAALGYPQAERKYRSMTFTFDREFDGKWDLHANYTYAKLVGNIEGGIRSDNAQTDAGLTTAFDLPALVNGTYGYLPNDRRHNFKAYGSYRFADWLTLGANGVLASPRRYGCFGRAPANADFDSVAVGGLAGRFYGAAAAYCNVSGGDIIRDPNFAVVNDSFNRVGGVRPSTLQVVKRATALKSDWLAQLDLDAQIQLPTEGYSAFLRLSVFNVFNSKQELRYSEIGTTSAGAPLPTYSLPTQYNPGRSARIQLGVNF</sequence>
<dbReference type="Proteomes" id="UP000249555">
    <property type="component" value="Unassembled WGS sequence"/>
</dbReference>
<dbReference type="EMBL" id="QFMX01000015">
    <property type="protein sequence ID" value="PZO72128.1"/>
    <property type="molecule type" value="Genomic_DNA"/>
</dbReference>
<organism evidence="5 6">
    <name type="scientific">Sphingomonas taxi</name>
    <dbReference type="NCBI Taxonomy" id="1549858"/>
    <lineage>
        <taxon>Bacteria</taxon>
        <taxon>Pseudomonadati</taxon>
        <taxon>Pseudomonadota</taxon>
        <taxon>Alphaproteobacteria</taxon>
        <taxon>Sphingomonadales</taxon>
        <taxon>Sphingomonadaceae</taxon>
        <taxon>Sphingomonas</taxon>
    </lineage>
</organism>
<evidence type="ECO:0000256" key="3">
    <source>
        <dbReference type="ARBA" id="ARBA00023237"/>
    </source>
</evidence>